<dbReference type="SMART" id="SM00954">
    <property type="entry name" value="RelA_SpoT"/>
    <property type="match status" value="1"/>
</dbReference>
<gene>
    <name evidence="8" type="ORF">DFR34_102142</name>
</gene>
<evidence type="ECO:0000259" key="6">
    <source>
        <dbReference type="PROSITE" id="PS51671"/>
    </source>
</evidence>
<dbReference type="CDD" id="cd01668">
    <property type="entry name" value="TGS_RSH"/>
    <property type="match status" value="1"/>
</dbReference>
<proteinExistence type="inferred from homology"/>
<dbReference type="Gene3D" id="3.30.70.260">
    <property type="match status" value="1"/>
</dbReference>
<dbReference type="Pfam" id="PF02824">
    <property type="entry name" value="TGS"/>
    <property type="match status" value="1"/>
</dbReference>
<dbReference type="GO" id="GO:0015949">
    <property type="term" value="P:nucleobase-containing small molecule interconversion"/>
    <property type="evidence" value="ECO:0007669"/>
    <property type="project" value="UniProtKB-ARBA"/>
</dbReference>
<dbReference type="CDD" id="cd04876">
    <property type="entry name" value="ACT_RelA-SpoT"/>
    <property type="match status" value="1"/>
</dbReference>
<dbReference type="SUPFAM" id="SSF81301">
    <property type="entry name" value="Nucleotidyltransferase"/>
    <property type="match status" value="1"/>
</dbReference>
<reference evidence="8 9" key="1">
    <citation type="submission" date="2018-05" db="EMBL/GenBank/DDBJ databases">
        <title>Genomic Encyclopedia of Type Strains, Phase IV (KMG-IV): sequencing the most valuable type-strain genomes for metagenomic binning, comparative biology and taxonomic classification.</title>
        <authorList>
            <person name="Goeker M."/>
        </authorList>
    </citation>
    <scope>NUCLEOTIDE SEQUENCE [LARGE SCALE GENOMIC DNA]</scope>
    <source>
        <strain evidence="8 9">DSM 29661</strain>
    </source>
</reference>
<dbReference type="InterPro" id="IPR033655">
    <property type="entry name" value="TGS_RelA/SpoT"/>
</dbReference>
<evidence type="ECO:0000313" key="8">
    <source>
        <dbReference type="EMBL" id="PXX81303.1"/>
    </source>
</evidence>
<name>A0A318L757_9NEIS</name>
<dbReference type="NCBIfam" id="TIGR00691">
    <property type="entry name" value="spoT_relA"/>
    <property type="match status" value="1"/>
</dbReference>
<dbReference type="InterPro" id="IPR007685">
    <property type="entry name" value="RelA_SpoT"/>
</dbReference>
<dbReference type="Pfam" id="PF13291">
    <property type="entry name" value="ACT_4"/>
    <property type="match status" value="1"/>
</dbReference>
<dbReference type="GO" id="GO:0015969">
    <property type="term" value="P:guanosine tetraphosphate metabolic process"/>
    <property type="evidence" value="ECO:0007669"/>
    <property type="project" value="InterPro"/>
</dbReference>
<dbReference type="AlphaFoldDB" id="A0A318L757"/>
<accession>A0A318L757</accession>
<comment type="similarity">
    <text evidence="5">Belongs to the relA/spoT family.</text>
</comment>
<dbReference type="InterPro" id="IPR002912">
    <property type="entry name" value="ACT_dom"/>
</dbReference>
<dbReference type="OrthoDB" id="9805041at2"/>
<dbReference type="InterPro" id="IPR012676">
    <property type="entry name" value="TGS-like"/>
</dbReference>
<dbReference type="InterPro" id="IPR012675">
    <property type="entry name" value="Beta-grasp_dom_sf"/>
</dbReference>
<dbReference type="Pfam" id="PF04607">
    <property type="entry name" value="RelA_SpoT"/>
    <property type="match status" value="1"/>
</dbReference>
<dbReference type="InterPro" id="IPR004095">
    <property type="entry name" value="TGS"/>
</dbReference>
<protein>
    <recommendedName>
        <fullName evidence="1">GTP pyrophosphokinase</fullName>
    </recommendedName>
    <alternativeName>
        <fullName evidence="3">(p)ppGpp synthase</fullName>
    </alternativeName>
    <alternativeName>
        <fullName evidence="2">ATP:GTP 3'-pyrophosphotransferase</fullName>
    </alternativeName>
    <alternativeName>
        <fullName evidence="4">ppGpp synthase I</fullName>
    </alternativeName>
</protein>
<dbReference type="PROSITE" id="PS51671">
    <property type="entry name" value="ACT"/>
    <property type="match status" value="1"/>
</dbReference>
<dbReference type="SUPFAM" id="SSF109604">
    <property type="entry name" value="HD-domain/PDEase-like"/>
    <property type="match status" value="1"/>
</dbReference>
<dbReference type="Gene3D" id="3.30.460.10">
    <property type="entry name" value="Beta Polymerase, domain 2"/>
    <property type="match status" value="1"/>
</dbReference>
<dbReference type="Gene3D" id="3.10.20.30">
    <property type="match status" value="1"/>
</dbReference>
<dbReference type="GO" id="GO:0042594">
    <property type="term" value="P:response to starvation"/>
    <property type="evidence" value="ECO:0007669"/>
    <property type="project" value="TreeGrafter"/>
</dbReference>
<dbReference type="Pfam" id="PF13328">
    <property type="entry name" value="HD_4"/>
    <property type="match status" value="1"/>
</dbReference>
<dbReference type="InterPro" id="IPR045600">
    <property type="entry name" value="RelA/SpoT_AH_RIS"/>
</dbReference>
<dbReference type="EMBL" id="QJKI01000002">
    <property type="protein sequence ID" value="PXX81303.1"/>
    <property type="molecule type" value="Genomic_DNA"/>
</dbReference>
<evidence type="ECO:0000256" key="3">
    <source>
        <dbReference type="ARBA" id="ARBA00032407"/>
    </source>
</evidence>
<dbReference type="PANTHER" id="PTHR21262:SF31">
    <property type="entry name" value="GTP PYROPHOSPHOKINASE"/>
    <property type="match status" value="1"/>
</dbReference>
<feature type="domain" description="TGS" evidence="7">
    <location>
        <begin position="410"/>
        <end position="471"/>
    </location>
</feature>
<keyword evidence="9" id="KW-1185">Reference proteome</keyword>
<evidence type="ECO:0000259" key="7">
    <source>
        <dbReference type="PROSITE" id="PS51880"/>
    </source>
</evidence>
<sequence length="735" mass="82172">MVAVTRPLADSLADAADPQHWLASLAPQYTDAEFAMLDKAFRLAREQYQGRTLSHTGEDMFSHAVAAAAIVADLNLLADAVAAALLFATPDLRADSEAWLAREFNPVVASLVQGCLRVRQIQELGSQHDAATPEARRHQAEALRQMLLAMVADIRVVLIKLAWRTQTMYHLSKVPDDAVRRRVARETLDIFAPLANRLGVWQIKWELEDLAFRHLEPDTYKKIAKLLDERRLDRLSYIEQVLATLRNELAGAGLHADVAGRPKHIYSIWKKMRKKNLDFSELYDIRAVRILVDSIKDCYTALGLIHSLWQPVPGEFDDYINQPKANDYKSLHTAVIGPEDKVVEVQIRTFEMHEHAEFGVAAHWRYKEGGKGDAAYEEKIAWLRQLLDWREDVSDRAGLADAFQTELFADTIYVMTPVGKVLSLPTGATPIDFAYAVHTNIGHRCRGAKVEGQIVPLSTPLQNGQRVEILTVKEGGPSINWLHDGWVVSHRAISKIRQWIRQQNAHIAIDAGRVLFDKELARLPGLQPNLEALAERLNQRGMDEVYAALGHGELSLKALHQALTSFAAPEPAAEPDPESLVRRSRAGHDAGGILIEGVDNLMTVLAKCCKPAPPDPVVGFVTRGRGISIHRVNCRTLKRLSADAPERLIAADWGRQDNSLFAIDVDVVARDRPGLLREFSEVLSRDKVNVTAVHTLSRDAHARMRLTVEVRTVADIQRVLFHLMEVKGVLEARRV</sequence>
<dbReference type="InterPro" id="IPR004811">
    <property type="entry name" value="RelA/Spo_fam"/>
</dbReference>
<dbReference type="GO" id="GO:0008728">
    <property type="term" value="F:GTP diphosphokinase activity"/>
    <property type="evidence" value="ECO:0007669"/>
    <property type="project" value="TreeGrafter"/>
</dbReference>
<dbReference type="GO" id="GO:0005886">
    <property type="term" value="C:plasma membrane"/>
    <property type="evidence" value="ECO:0007669"/>
    <property type="project" value="TreeGrafter"/>
</dbReference>
<dbReference type="InterPro" id="IPR043519">
    <property type="entry name" value="NT_sf"/>
</dbReference>
<dbReference type="GO" id="GO:0008893">
    <property type="term" value="F:guanosine-3',5'-bis(diphosphate) 3'-diphosphatase activity"/>
    <property type="evidence" value="ECO:0007669"/>
    <property type="project" value="TreeGrafter"/>
</dbReference>
<dbReference type="GO" id="GO:0016301">
    <property type="term" value="F:kinase activity"/>
    <property type="evidence" value="ECO:0007669"/>
    <property type="project" value="UniProtKB-KW"/>
</dbReference>
<dbReference type="Gene3D" id="1.10.3210.10">
    <property type="entry name" value="Hypothetical protein af1432"/>
    <property type="match status" value="1"/>
</dbReference>
<evidence type="ECO:0000256" key="2">
    <source>
        <dbReference type="ARBA" id="ARBA00029754"/>
    </source>
</evidence>
<evidence type="ECO:0000313" key="9">
    <source>
        <dbReference type="Proteomes" id="UP000247555"/>
    </source>
</evidence>
<dbReference type="FunFam" id="3.10.20.30:FF:000002">
    <property type="entry name" value="GTP pyrophosphokinase (RelA/SpoT)"/>
    <property type="match status" value="1"/>
</dbReference>
<dbReference type="PROSITE" id="PS51880">
    <property type="entry name" value="TGS"/>
    <property type="match status" value="1"/>
</dbReference>
<dbReference type="SUPFAM" id="SSF81271">
    <property type="entry name" value="TGS-like"/>
    <property type="match status" value="1"/>
</dbReference>
<evidence type="ECO:0000256" key="1">
    <source>
        <dbReference type="ARBA" id="ARBA00019852"/>
    </source>
</evidence>
<evidence type="ECO:0000256" key="5">
    <source>
        <dbReference type="RuleBase" id="RU003847"/>
    </source>
</evidence>
<dbReference type="Pfam" id="PF19296">
    <property type="entry name" value="RelA_AH_RIS"/>
    <property type="match status" value="1"/>
</dbReference>
<dbReference type="CDD" id="cd05399">
    <property type="entry name" value="NT_Rel-Spo_like"/>
    <property type="match status" value="1"/>
</dbReference>
<dbReference type="RefSeq" id="WP_110389611.1">
    <property type="nucleotide sequence ID" value="NZ_CALCOA010000041.1"/>
</dbReference>
<dbReference type="InterPro" id="IPR045865">
    <property type="entry name" value="ACT-like_dom_sf"/>
</dbReference>
<comment type="caution">
    <text evidence="8">The sequence shown here is derived from an EMBL/GenBank/DDBJ whole genome shotgun (WGS) entry which is preliminary data.</text>
</comment>
<comment type="function">
    <text evidence="5">In eubacteria ppGpp (guanosine 3'-diphosphate 5'-diphosphate) is a mediator of the stringent response that coordinates a variety of cellular activities in response to changes in nutritional abundance.</text>
</comment>
<keyword evidence="8" id="KW-0418">Kinase</keyword>
<evidence type="ECO:0000256" key="4">
    <source>
        <dbReference type="ARBA" id="ARBA00033308"/>
    </source>
</evidence>
<feature type="domain" description="ACT" evidence="6">
    <location>
        <begin position="664"/>
        <end position="735"/>
    </location>
</feature>
<keyword evidence="8" id="KW-0808">Transferase</keyword>
<dbReference type="FunFam" id="3.30.460.10:FF:000001">
    <property type="entry name" value="GTP pyrophosphokinase RelA"/>
    <property type="match status" value="1"/>
</dbReference>
<organism evidence="8 9">
    <name type="scientific">Rivihabitans pingtungensis</name>
    <dbReference type="NCBI Taxonomy" id="1054498"/>
    <lineage>
        <taxon>Bacteria</taxon>
        <taxon>Pseudomonadati</taxon>
        <taxon>Pseudomonadota</taxon>
        <taxon>Betaproteobacteria</taxon>
        <taxon>Neisseriales</taxon>
        <taxon>Aquaspirillaceae</taxon>
        <taxon>Rivihabitans</taxon>
    </lineage>
</organism>
<dbReference type="Proteomes" id="UP000247555">
    <property type="component" value="Unassembled WGS sequence"/>
</dbReference>
<dbReference type="PANTHER" id="PTHR21262">
    <property type="entry name" value="GUANOSINE-3',5'-BIS DIPHOSPHATE 3'-PYROPHOSPHOHYDROLASE"/>
    <property type="match status" value="1"/>
</dbReference>
<dbReference type="SUPFAM" id="SSF55021">
    <property type="entry name" value="ACT-like"/>
    <property type="match status" value="1"/>
</dbReference>